<feature type="region of interest" description="Disordered" evidence="11">
    <location>
        <begin position="106"/>
        <end position="144"/>
    </location>
</feature>
<keyword evidence="13" id="KW-0675">Receptor</keyword>
<evidence type="ECO:0000256" key="9">
    <source>
        <dbReference type="ARBA" id="ARBA00023136"/>
    </source>
</evidence>
<dbReference type="GO" id="GO:0006826">
    <property type="term" value="P:iron ion transport"/>
    <property type="evidence" value="ECO:0007669"/>
    <property type="project" value="UniProtKB-KW"/>
</dbReference>
<dbReference type="InterPro" id="IPR039426">
    <property type="entry name" value="TonB-dep_rcpt-like"/>
</dbReference>
<dbReference type="Gene3D" id="2.170.130.10">
    <property type="entry name" value="TonB-dependent receptor, plug domain"/>
    <property type="match status" value="1"/>
</dbReference>
<dbReference type="PANTHER" id="PTHR32552:SF81">
    <property type="entry name" value="TONB-DEPENDENT OUTER MEMBRANE RECEPTOR"/>
    <property type="match status" value="1"/>
</dbReference>
<evidence type="ECO:0000256" key="1">
    <source>
        <dbReference type="ARBA" id="ARBA00004571"/>
    </source>
</evidence>
<evidence type="ECO:0000256" key="10">
    <source>
        <dbReference type="ARBA" id="ARBA00023237"/>
    </source>
</evidence>
<evidence type="ECO:0000256" key="11">
    <source>
        <dbReference type="SAM" id="MobiDB-lite"/>
    </source>
</evidence>
<name>A0A934VPG6_9BACT</name>
<reference evidence="13" key="1">
    <citation type="submission" date="2021-01" db="EMBL/GenBank/DDBJ databases">
        <title>Modified the classification status of verrucomicrobia.</title>
        <authorList>
            <person name="Feng X."/>
        </authorList>
    </citation>
    <scope>NUCLEOTIDE SEQUENCE</scope>
    <source>
        <strain evidence="13">KCTC 13126</strain>
    </source>
</reference>
<dbReference type="InterPro" id="IPR037066">
    <property type="entry name" value="Plug_dom_sf"/>
</dbReference>
<dbReference type="PANTHER" id="PTHR32552">
    <property type="entry name" value="FERRICHROME IRON RECEPTOR-RELATED"/>
    <property type="match status" value="1"/>
</dbReference>
<dbReference type="Gene3D" id="2.40.170.20">
    <property type="entry name" value="TonB-dependent receptor, beta-barrel domain"/>
    <property type="match status" value="1"/>
</dbReference>
<protein>
    <submittedName>
        <fullName evidence="13">TonB-dependent receptor plug domain-containing protein</fullName>
    </submittedName>
</protein>
<evidence type="ECO:0000259" key="12">
    <source>
        <dbReference type="Pfam" id="PF07715"/>
    </source>
</evidence>
<gene>
    <name evidence="13" type="ORF">JIN87_10330</name>
</gene>
<keyword evidence="5" id="KW-0812">Transmembrane</keyword>
<dbReference type="InterPro" id="IPR036942">
    <property type="entry name" value="Beta-barrel_TonB_sf"/>
</dbReference>
<keyword evidence="3" id="KW-1134">Transmembrane beta strand</keyword>
<evidence type="ECO:0000256" key="2">
    <source>
        <dbReference type="ARBA" id="ARBA00022448"/>
    </source>
</evidence>
<organism evidence="13 14">
    <name type="scientific">Pelagicoccus mobilis</name>
    <dbReference type="NCBI Taxonomy" id="415221"/>
    <lineage>
        <taxon>Bacteria</taxon>
        <taxon>Pseudomonadati</taxon>
        <taxon>Verrucomicrobiota</taxon>
        <taxon>Opitutia</taxon>
        <taxon>Puniceicoccales</taxon>
        <taxon>Pelagicoccaceae</taxon>
        <taxon>Pelagicoccus</taxon>
    </lineage>
</organism>
<evidence type="ECO:0000256" key="4">
    <source>
        <dbReference type="ARBA" id="ARBA00022496"/>
    </source>
</evidence>
<feature type="domain" description="TonB-dependent receptor plug" evidence="12">
    <location>
        <begin position="72"/>
        <end position="186"/>
    </location>
</feature>
<comment type="subcellular location">
    <subcellularLocation>
        <location evidence="1">Cell outer membrane</location>
        <topology evidence="1">Multi-pass membrane protein</topology>
    </subcellularLocation>
</comment>
<proteinExistence type="predicted"/>
<keyword evidence="9" id="KW-0472">Membrane</keyword>
<accession>A0A934VPG6</accession>
<keyword evidence="7" id="KW-0406">Ion transport</keyword>
<dbReference type="AlphaFoldDB" id="A0A934VPG6"/>
<dbReference type="Proteomes" id="UP000617628">
    <property type="component" value="Unassembled WGS sequence"/>
</dbReference>
<dbReference type="SUPFAM" id="SSF56935">
    <property type="entry name" value="Porins"/>
    <property type="match status" value="1"/>
</dbReference>
<keyword evidence="14" id="KW-1185">Reference proteome</keyword>
<evidence type="ECO:0000313" key="13">
    <source>
        <dbReference type="EMBL" id="MBK1877267.1"/>
    </source>
</evidence>
<evidence type="ECO:0000256" key="3">
    <source>
        <dbReference type="ARBA" id="ARBA00022452"/>
    </source>
</evidence>
<dbReference type="RefSeq" id="WP_200355483.1">
    <property type="nucleotide sequence ID" value="NZ_JAENIL010000016.1"/>
</dbReference>
<dbReference type="InterPro" id="IPR012910">
    <property type="entry name" value="Plug_dom"/>
</dbReference>
<dbReference type="GO" id="GO:0009279">
    <property type="term" value="C:cell outer membrane"/>
    <property type="evidence" value="ECO:0007669"/>
    <property type="project" value="UniProtKB-SubCell"/>
</dbReference>
<sequence length="1245" mass="139611">MRHKLRQIDLSSLSKWSLLTAGFMSALPLAVAQSADDEEEIFELSPFTVDGSQDEGYRATQTLAGGRLATNLKDIGTSVEVLTKEFLEDVGANDVQEFLQYTTGGEVGGSQGNIEGAAEGGSGGEVSSAGTRAEPHANTRLRGIGAPDTVRNYYKTGIPIDTYNTNRIDINRGANSFLFGLGQPAGLINSNYVQAEMRDQGKIEFQIGSGGNSPSFRTNIDFNKVLIDDKLAIRFATLNDRMEYRQRPSYRDTDRFYVAAKFKPTESTTLRAHIEEGDIMGNAPDTLLPTQAFDTFIQYRTPIDFFDNMQRFGDEEGPSQAQWEALSPEEQAQYVNLGAVPEKLFNNGSIWGYAFVHDGANGADPSFGMRPQVPNAGYENGNADEGIPGDPFWSPDGSAGGSPSMIFWRNKRNGAETNGGGPAQGFTSLDGFDFSKQNFGGNSDYYSHDFNTYNITFEQLFWDGQAGIEIGYDHETKDDDAQNNFNGWGGEFLIDINKTIPLPYVDENGYAQTDADGNVISMVRENPNYGRPLYVTTPSRRLVESEKETWRATAFVKYDFTDKHSDSFLKWLGKHTLTGLFDEHTDKWKYTSLRQQTYSDDFNIGWHLSNRDSDAPWHNYRAAANMVYLGPALQSYINDPFNPNTNININDIIINPSMANLLADNPSLPVTFWSLGPDAEGANWTHISNPDYVNNHLEPGNHDMVYEPAEDDPENPYFGDRSEYWDPGVLEGRWTVNGAQARETIIESHAVNLQSMFFNNHLVANLGYREDVVKNWSLGIPLEYQDISEEFAGNRQYAVEPEYFQARDGAYSEIDKGPTGDGSFGYGGVFHLPKDFLFFETPRNVDFRIHYNSSENFVPDASRFTYNAAGGGYEPLASPIGEGEDFGFTIDFNNKFVARFNWYETSVQNATASGMGAAANGLVRWALHTRYWAIQDLNTLDPDRNGVLDVDANGNPLPKWRLNQTWWDPSRLVTVVDATQWAVDEGWEQAKIDAGVLTFRPNGTAQKHGWLPNLQDSESRTSKGMEMNFTYNPTRQWRVALNIAKIESVSSDVAPMTTHILDNFFESYNEIKDFKLWDAADTRDHSAPFSNWFQNMINNYWVKKLQEGSTTAETRKWSGSVVTNYRFTDGRFKGFSMGGAVRYRGEGAIGYPLMDYDVSEDVTLRVPDVSKPYMSSSNVNVDFNAGYRTKIFEDKVTWDLRLHLKNLNNLSNDGLTTIRANYDGTAATVRWDPPFTARLTSSFRF</sequence>
<keyword evidence="8" id="KW-0798">TonB box</keyword>
<evidence type="ECO:0000256" key="8">
    <source>
        <dbReference type="ARBA" id="ARBA00023077"/>
    </source>
</evidence>
<keyword evidence="2" id="KW-0813">Transport</keyword>
<keyword evidence="6" id="KW-0408">Iron</keyword>
<comment type="caution">
    <text evidence="13">The sequence shown here is derived from an EMBL/GenBank/DDBJ whole genome shotgun (WGS) entry which is preliminary data.</text>
</comment>
<evidence type="ECO:0000256" key="6">
    <source>
        <dbReference type="ARBA" id="ARBA00023004"/>
    </source>
</evidence>
<evidence type="ECO:0000256" key="7">
    <source>
        <dbReference type="ARBA" id="ARBA00023065"/>
    </source>
</evidence>
<evidence type="ECO:0000256" key="5">
    <source>
        <dbReference type="ARBA" id="ARBA00022692"/>
    </source>
</evidence>
<keyword evidence="4" id="KW-0410">Iron transport</keyword>
<dbReference type="Pfam" id="PF07715">
    <property type="entry name" value="Plug"/>
    <property type="match status" value="1"/>
</dbReference>
<keyword evidence="10" id="KW-0998">Cell outer membrane</keyword>
<dbReference type="EMBL" id="JAENIL010000016">
    <property type="protein sequence ID" value="MBK1877267.1"/>
    <property type="molecule type" value="Genomic_DNA"/>
</dbReference>
<evidence type="ECO:0000313" key="14">
    <source>
        <dbReference type="Proteomes" id="UP000617628"/>
    </source>
</evidence>